<dbReference type="GO" id="GO:0003729">
    <property type="term" value="F:mRNA binding"/>
    <property type="evidence" value="ECO:0007669"/>
    <property type="project" value="TreeGrafter"/>
</dbReference>
<dbReference type="PANTHER" id="PTHR32091">
    <property type="entry name" value="EUKARYOTIC TRANSLATION INITIATION FACTOR 4B"/>
    <property type="match status" value="1"/>
</dbReference>
<dbReference type="GeneID" id="120266964"/>
<feature type="compositionally biased region" description="Basic and acidic residues" evidence="1">
    <location>
        <begin position="473"/>
        <end position="504"/>
    </location>
</feature>
<feature type="region of interest" description="Disordered" evidence="1">
    <location>
        <begin position="255"/>
        <end position="304"/>
    </location>
</feature>
<sequence length="572" mass="62726">MSKKKNAGSTMTLKDFHGGSIPSDLPLPSAPGVSVRPAERNGGWGGAVRPEYHRQRPGSAGGVGAAAVARGIDDRGPFISHPSHIGRHFDEDERKPFEANAVPRRPAADAVSLRSEQIRPVSHFHQSVPVSHPSQNAIAPHIPSSGSAMNAWGLKKETGVDQTVGIHSTAAVAASRFAQASAIEKISSGRWQSKPPDVEVIQVQETDALERRFGESVRVADVGEKDKEKEKEKEMNTMVEFGAREHEKARSLAFAEISGPNSGGSRPRSNEGRFGVPQGLQEVPERPKLKLLPRTKPMEPSEARVLEDKQFAKVQSYQPAVEAGHTANAYGIHGSMNQPKPGSAGSDGGSQPVERPRLNLKPRSQPLEQSAESIEWDRKSVFGGARPRELVLKERGIDTVAVDNQDLLPVSNRPKQDSPKSGLKLESATPTSRVAEKADTLHHDARSGKSLERKDYRANIDKAEVHRNSLKNDNWRNTKETEKPREQPRQEPETWRKPVEEPKPEVPGQRFGKVASALELAQAFSRSVSDAKLDNRIGNQRSQPGRTQVPFSRLTDAREFYSGQAKRQINGY</sequence>
<feature type="compositionally biased region" description="Low complexity" evidence="1">
    <location>
        <begin position="258"/>
        <end position="267"/>
    </location>
</feature>
<dbReference type="Proteomes" id="UP001515500">
    <property type="component" value="Chromosome 8"/>
</dbReference>
<evidence type="ECO:0000256" key="1">
    <source>
        <dbReference type="SAM" id="MobiDB-lite"/>
    </source>
</evidence>
<feature type="region of interest" description="Disordered" evidence="1">
    <location>
        <begin position="1"/>
        <end position="66"/>
    </location>
</feature>
<evidence type="ECO:0000313" key="2">
    <source>
        <dbReference type="Proteomes" id="UP001515500"/>
    </source>
</evidence>
<organism evidence="2 3">
    <name type="scientific">Dioscorea cayennensis subsp. rotundata</name>
    <name type="common">White Guinea yam</name>
    <name type="synonym">Dioscorea rotundata</name>
    <dbReference type="NCBI Taxonomy" id="55577"/>
    <lineage>
        <taxon>Eukaryota</taxon>
        <taxon>Viridiplantae</taxon>
        <taxon>Streptophyta</taxon>
        <taxon>Embryophyta</taxon>
        <taxon>Tracheophyta</taxon>
        <taxon>Spermatophyta</taxon>
        <taxon>Magnoliopsida</taxon>
        <taxon>Liliopsida</taxon>
        <taxon>Dioscoreales</taxon>
        <taxon>Dioscoreaceae</taxon>
        <taxon>Dioscorea</taxon>
    </lineage>
</organism>
<feature type="region of interest" description="Disordered" evidence="1">
    <location>
        <begin position="325"/>
        <end position="510"/>
    </location>
</feature>
<feature type="region of interest" description="Disordered" evidence="1">
    <location>
        <begin position="526"/>
        <end position="555"/>
    </location>
</feature>
<dbReference type="GO" id="GO:0003743">
    <property type="term" value="F:translation initiation factor activity"/>
    <property type="evidence" value="ECO:0007669"/>
    <property type="project" value="InterPro"/>
</dbReference>
<protein>
    <submittedName>
        <fullName evidence="3">Uncharacterized protein LOC120266964 isoform X1</fullName>
    </submittedName>
</protein>
<feature type="compositionally biased region" description="Basic and acidic residues" evidence="1">
    <location>
        <begin position="375"/>
        <end position="397"/>
    </location>
</feature>
<dbReference type="AlphaFoldDB" id="A0AB40BVH3"/>
<dbReference type="InterPro" id="IPR010433">
    <property type="entry name" value="EIF-4B_pln"/>
</dbReference>
<proteinExistence type="predicted"/>
<feature type="region of interest" description="Disordered" evidence="1">
    <location>
        <begin position="74"/>
        <end position="93"/>
    </location>
</feature>
<feature type="compositionally biased region" description="Polar residues" evidence="1">
    <location>
        <begin position="537"/>
        <end position="550"/>
    </location>
</feature>
<accession>A0AB40BVH3</accession>
<name>A0AB40BVH3_DIOCR</name>
<keyword evidence="2" id="KW-1185">Reference proteome</keyword>
<dbReference type="PANTHER" id="PTHR32091:SF4">
    <property type="entry name" value="OS07G0546100 PROTEIN"/>
    <property type="match status" value="1"/>
</dbReference>
<evidence type="ECO:0000313" key="3">
    <source>
        <dbReference type="RefSeq" id="XP_039130561.1"/>
    </source>
</evidence>
<feature type="compositionally biased region" description="Basic and acidic residues" evidence="1">
    <location>
        <begin position="434"/>
        <end position="467"/>
    </location>
</feature>
<reference evidence="3" key="1">
    <citation type="submission" date="2025-08" db="UniProtKB">
        <authorList>
            <consortium name="RefSeq"/>
        </authorList>
    </citation>
    <scope>IDENTIFICATION</scope>
</reference>
<gene>
    <name evidence="3" type="primary">LOC120266964</name>
</gene>
<dbReference type="RefSeq" id="XP_039130561.1">
    <property type="nucleotide sequence ID" value="XM_039274627.1"/>
</dbReference>